<name>A0ABT7JBQ5_9ACTN</name>
<protein>
    <submittedName>
        <fullName evidence="2">DUF397 domain-containing protein</fullName>
    </submittedName>
</protein>
<reference evidence="2 3" key="1">
    <citation type="submission" date="2023-05" db="EMBL/GenBank/DDBJ databases">
        <title>Streptomyces fuscus sp. nov., a brown-black pigment producing actinomyces isolated from dry sand of Sea duck farm.</title>
        <authorList>
            <person name="Xie J."/>
            <person name="Shen N."/>
        </authorList>
    </citation>
    <scope>NUCLEOTIDE SEQUENCE [LARGE SCALE GENOMIC DNA]</scope>
    <source>
        <strain evidence="2 3">GXMU-J15</strain>
    </source>
</reference>
<evidence type="ECO:0000313" key="2">
    <source>
        <dbReference type="EMBL" id="MDL2081762.1"/>
    </source>
</evidence>
<keyword evidence="3" id="KW-1185">Reference proteome</keyword>
<organism evidence="2 3">
    <name type="scientific">Streptomyces fuscus</name>
    <dbReference type="NCBI Taxonomy" id="3048495"/>
    <lineage>
        <taxon>Bacteria</taxon>
        <taxon>Bacillati</taxon>
        <taxon>Actinomycetota</taxon>
        <taxon>Actinomycetes</taxon>
        <taxon>Kitasatosporales</taxon>
        <taxon>Streptomycetaceae</taxon>
        <taxon>Streptomyces</taxon>
    </lineage>
</organism>
<comment type="caution">
    <text evidence="2">The sequence shown here is derived from an EMBL/GenBank/DDBJ whole genome shotgun (WGS) entry which is preliminary data.</text>
</comment>
<accession>A0ABT7JBQ5</accession>
<dbReference type="Proteomes" id="UP001241926">
    <property type="component" value="Unassembled WGS sequence"/>
</dbReference>
<evidence type="ECO:0000259" key="1">
    <source>
        <dbReference type="Pfam" id="PF04149"/>
    </source>
</evidence>
<proteinExistence type="predicted"/>
<evidence type="ECO:0000313" key="3">
    <source>
        <dbReference type="Proteomes" id="UP001241926"/>
    </source>
</evidence>
<feature type="domain" description="DUF397" evidence="1">
    <location>
        <begin position="33"/>
        <end position="86"/>
    </location>
</feature>
<gene>
    <name evidence="2" type="ORF">QNN03_35590</name>
</gene>
<dbReference type="EMBL" id="JASJUS010000056">
    <property type="protein sequence ID" value="MDL2081762.1"/>
    <property type="molecule type" value="Genomic_DNA"/>
</dbReference>
<sequence length="90" mass="9687">MPPITSLTWVKSSYSSNDGPDCVEVAISPTTPLKWVKSTHSSNDGPECVEVAISPTATPTIHIRDSKHQDGPRLTVTPTAWTAFLNSRPA</sequence>
<feature type="domain" description="DUF397" evidence="1">
    <location>
        <begin position="7"/>
        <end position="27"/>
    </location>
</feature>
<dbReference type="Pfam" id="PF04149">
    <property type="entry name" value="DUF397"/>
    <property type="match status" value="2"/>
</dbReference>
<dbReference type="RefSeq" id="WP_285437032.1">
    <property type="nucleotide sequence ID" value="NZ_JASJUS010000056.1"/>
</dbReference>
<dbReference type="InterPro" id="IPR007278">
    <property type="entry name" value="DUF397"/>
</dbReference>